<dbReference type="InterPro" id="IPR004360">
    <property type="entry name" value="Glyas_Fos-R_dOase_dom"/>
</dbReference>
<evidence type="ECO:0000259" key="1">
    <source>
        <dbReference type="PROSITE" id="PS51819"/>
    </source>
</evidence>
<dbReference type="PANTHER" id="PTHR35006">
    <property type="entry name" value="GLYOXALASE FAMILY PROTEIN (AFU_ORTHOLOGUE AFUA_5G14830)"/>
    <property type="match status" value="1"/>
</dbReference>
<dbReference type="CDD" id="cd07262">
    <property type="entry name" value="VOC_like"/>
    <property type="match status" value="1"/>
</dbReference>
<dbReference type="InterPro" id="IPR037523">
    <property type="entry name" value="VOC_core"/>
</dbReference>
<dbReference type="SUPFAM" id="SSF54593">
    <property type="entry name" value="Glyoxalase/Bleomycin resistance protein/Dihydroxybiphenyl dioxygenase"/>
    <property type="match status" value="1"/>
</dbReference>
<proteinExistence type="predicted"/>
<dbReference type="RefSeq" id="WP_201674798.1">
    <property type="nucleotide sequence ID" value="NZ_JAEQNE010000003.1"/>
</dbReference>
<dbReference type="Proteomes" id="UP000599109">
    <property type="component" value="Unassembled WGS sequence"/>
</dbReference>
<sequence>MQQQPALSHVSIGTNDFPRAKAFYDAVLATLQIQCLMDAEDGSGYGRRFPEFWVGFPFDGDEAAPGNGVHVCFNANSMEEVRAFHAKALELGGQDEGKPGLRREYADNYYAAFVRDLDGNKIEAVFFLKEE</sequence>
<evidence type="ECO:0000313" key="2">
    <source>
        <dbReference type="EMBL" id="MBL0392153.1"/>
    </source>
</evidence>
<comment type="caution">
    <text evidence="2">The sequence shown here is derived from an EMBL/GenBank/DDBJ whole genome shotgun (WGS) entry which is preliminary data.</text>
</comment>
<name>A0A936YZ82_9BURK</name>
<dbReference type="EMBL" id="JAEQNE010000003">
    <property type="protein sequence ID" value="MBL0392153.1"/>
    <property type="molecule type" value="Genomic_DNA"/>
</dbReference>
<feature type="domain" description="VOC" evidence="1">
    <location>
        <begin position="6"/>
        <end position="127"/>
    </location>
</feature>
<dbReference type="PROSITE" id="PS51819">
    <property type="entry name" value="VOC"/>
    <property type="match status" value="1"/>
</dbReference>
<protein>
    <submittedName>
        <fullName evidence="2">VOC family protein</fullName>
    </submittedName>
</protein>
<dbReference type="Pfam" id="PF00903">
    <property type="entry name" value="Glyoxalase"/>
    <property type="match status" value="1"/>
</dbReference>
<keyword evidence="3" id="KW-1185">Reference proteome</keyword>
<dbReference type="AlphaFoldDB" id="A0A936YZ82"/>
<dbReference type="PANTHER" id="PTHR35006:SF4">
    <property type="entry name" value="BLR7706 PROTEIN"/>
    <property type="match status" value="1"/>
</dbReference>
<reference evidence="2 3" key="1">
    <citation type="journal article" date="2017" name="Int. J. Syst. Evol. Microbiol.">
        <title>Ramlibacter monticola sp. nov., isolated from forest soil.</title>
        <authorList>
            <person name="Chaudhary D.K."/>
            <person name="Kim J."/>
        </authorList>
    </citation>
    <scope>NUCLEOTIDE SEQUENCE [LARGE SCALE GENOMIC DNA]</scope>
    <source>
        <strain evidence="2 3">KACC 19175</strain>
    </source>
</reference>
<dbReference type="InterPro" id="IPR029068">
    <property type="entry name" value="Glyas_Bleomycin-R_OHBP_Dase"/>
</dbReference>
<dbReference type="Gene3D" id="3.10.180.10">
    <property type="entry name" value="2,3-Dihydroxybiphenyl 1,2-Dioxygenase, domain 1"/>
    <property type="match status" value="1"/>
</dbReference>
<accession>A0A936YZ82</accession>
<organism evidence="2 3">
    <name type="scientific">Ramlibacter monticola</name>
    <dbReference type="NCBI Taxonomy" id="1926872"/>
    <lineage>
        <taxon>Bacteria</taxon>
        <taxon>Pseudomonadati</taxon>
        <taxon>Pseudomonadota</taxon>
        <taxon>Betaproteobacteria</taxon>
        <taxon>Burkholderiales</taxon>
        <taxon>Comamonadaceae</taxon>
        <taxon>Ramlibacter</taxon>
    </lineage>
</organism>
<evidence type="ECO:0000313" key="3">
    <source>
        <dbReference type="Proteomes" id="UP000599109"/>
    </source>
</evidence>
<gene>
    <name evidence="2" type="ORF">JJ685_13520</name>
</gene>